<organism evidence="1 2">
    <name type="scientific">Leersia perrieri</name>
    <dbReference type="NCBI Taxonomy" id="77586"/>
    <lineage>
        <taxon>Eukaryota</taxon>
        <taxon>Viridiplantae</taxon>
        <taxon>Streptophyta</taxon>
        <taxon>Embryophyta</taxon>
        <taxon>Tracheophyta</taxon>
        <taxon>Spermatophyta</taxon>
        <taxon>Magnoliopsida</taxon>
        <taxon>Liliopsida</taxon>
        <taxon>Poales</taxon>
        <taxon>Poaceae</taxon>
        <taxon>BOP clade</taxon>
        <taxon>Oryzoideae</taxon>
        <taxon>Oryzeae</taxon>
        <taxon>Oryzinae</taxon>
        <taxon>Leersia</taxon>
    </lineage>
</organism>
<reference evidence="1" key="3">
    <citation type="submission" date="2015-04" db="UniProtKB">
        <authorList>
            <consortium name="EnsemblPlants"/>
        </authorList>
    </citation>
    <scope>IDENTIFICATION</scope>
</reference>
<proteinExistence type="predicted"/>
<dbReference type="AlphaFoldDB" id="A0A0D9UW11"/>
<dbReference type="Gramene" id="LPERR01G00840.3">
    <property type="protein sequence ID" value="LPERR01G00840.3"/>
    <property type="gene ID" value="LPERR01G00840"/>
</dbReference>
<evidence type="ECO:0000313" key="1">
    <source>
        <dbReference type="EnsemblPlants" id="LPERR01G00840.3"/>
    </source>
</evidence>
<keyword evidence="2" id="KW-1185">Reference proteome</keyword>
<dbReference type="EnsemblPlants" id="LPERR01G00840.3">
    <property type="protein sequence ID" value="LPERR01G00840.3"/>
    <property type="gene ID" value="LPERR01G00840"/>
</dbReference>
<dbReference type="HOGENOM" id="CLU_2100384_0_0_1"/>
<protein>
    <submittedName>
        <fullName evidence="1">Uncharacterized protein</fullName>
    </submittedName>
</protein>
<reference evidence="1 2" key="1">
    <citation type="submission" date="2012-08" db="EMBL/GenBank/DDBJ databases">
        <title>Oryza genome evolution.</title>
        <authorList>
            <person name="Wing R.A."/>
        </authorList>
    </citation>
    <scope>NUCLEOTIDE SEQUENCE</scope>
</reference>
<dbReference type="Proteomes" id="UP000032180">
    <property type="component" value="Chromosome 1"/>
</dbReference>
<sequence>MEISAPPDAAACPPIEPWRSSAAEHLKSTRVKGHRSRSICIRAEACRVSFGCYSGVRSVYLAGEKQLSKRHIDKVPPLDELGGWIRWGQAKLGCVAPTGGFDHAFTLDPTMNGANS</sequence>
<accession>A0A0D9UW11</accession>
<name>A0A0D9UW11_9ORYZ</name>
<evidence type="ECO:0000313" key="2">
    <source>
        <dbReference type="Proteomes" id="UP000032180"/>
    </source>
</evidence>
<reference evidence="2" key="2">
    <citation type="submission" date="2013-12" db="EMBL/GenBank/DDBJ databases">
        <authorList>
            <person name="Yu Y."/>
            <person name="Lee S."/>
            <person name="de Baynast K."/>
            <person name="Wissotski M."/>
            <person name="Liu L."/>
            <person name="Talag J."/>
            <person name="Goicoechea J."/>
            <person name="Angelova A."/>
            <person name="Jetty R."/>
            <person name="Kudrna D."/>
            <person name="Golser W."/>
            <person name="Rivera L."/>
            <person name="Zhang J."/>
            <person name="Wing R."/>
        </authorList>
    </citation>
    <scope>NUCLEOTIDE SEQUENCE</scope>
</reference>